<proteinExistence type="predicted"/>
<dbReference type="Proteomes" id="UP001595965">
    <property type="component" value="Unassembled WGS sequence"/>
</dbReference>
<evidence type="ECO:0000256" key="4">
    <source>
        <dbReference type="ARBA" id="ARBA00023136"/>
    </source>
</evidence>
<feature type="transmembrane region" description="Helical" evidence="5">
    <location>
        <begin position="116"/>
        <end position="136"/>
    </location>
</feature>
<feature type="transmembrane region" description="Helical" evidence="5">
    <location>
        <begin position="156"/>
        <end position="175"/>
    </location>
</feature>
<feature type="transmembrane region" description="Helical" evidence="5">
    <location>
        <begin position="69"/>
        <end position="88"/>
    </location>
</feature>
<feature type="transmembrane region" description="Helical" evidence="5">
    <location>
        <begin position="41"/>
        <end position="63"/>
    </location>
</feature>
<organism evidence="6 7">
    <name type="scientific">Citricoccus alkalitolerans</name>
    <dbReference type="NCBI Taxonomy" id="246603"/>
    <lineage>
        <taxon>Bacteria</taxon>
        <taxon>Bacillati</taxon>
        <taxon>Actinomycetota</taxon>
        <taxon>Actinomycetes</taxon>
        <taxon>Micrococcales</taxon>
        <taxon>Micrococcaceae</taxon>
        <taxon>Citricoccus</taxon>
    </lineage>
</organism>
<dbReference type="PANTHER" id="PTHR30520">
    <property type="entry name" value="FORMATE TRANSPORTER-RELATED"/>
    <property type="match status" value="1"/>
</dbReference>
<evidence type="ECO:0000256" key="2">
    <source>
        <dbReference type="ARBA" id="ARBA00022692"/>
    </source>
</evidence>
<name>A0ABV8XXJ8_9MICC</name>
<evidence type="ECO:0000313" key="6">
    <source>
        <dbReference type="EMBL" id="MFC4429378.1"/>
    </source>
</evidence>
<evidence type="ECO:0000256" key="5">
    <source>
        <dbReference type="SAM" id="Phobius"/>
    </source>
</evidence>
<dbReference type="InterPro" id="IPR000292">
    <property type="entry name" value="For/NO2_transpt"/>
</dbReference>
<accession>A0ABV8XXJ8</accession>
<keyword evidence="4 5" id="KW-0472">Membrane</keyword>
<keyword evidence="2 5" id="KW-0812">Transmembrane</keyword>
<feature type="transmembrane region" description="Helical" evidence="5">
    <location>
        <begin position="187"/>
        <end position="210"/>
    </location>
</feature>
<keyword evidence="3 5" id="KW-1133">Transmembrane helix</keyword>
<dbReference type="Pfam" id="PF01226">
    <property type="entry name" value="Form_Nir_trans"/>
    <property type="match status" value="1"/>
</dbReference>
<feature type="transmembrane region" description="Helical" evidence="5">
    <location>
        <begin position="230"/>
        <end position="255"/>
    </location>
</feature>
<gene>
    <name evidence="6" type="ORF">ACFO0K_06770</name>
</gene>
<dbReference type="RefSeq" id="WP_344228507.1">
    <property type="nucleotide sequence ID" value="NZ_BAAALH010000002.1"/>
</dbReference>
<dbReference type="PANTHER" id="PTHR30520:SF2">
    <property type="entry name" value="INNER MEMBRANE PROTEIN YFDC"/>
    <property type="match status" value="1"/>
</dbReference>
<evidence type="ECO:0000256" key="1">
    <source>
        <dbReference type="ARBA" id="ARBA00004141"/>
    </source>
</evidence>
<dbReference type="InterPro" id="IPR023271">
    <property type="entry name" value="Aquaporin-like"/>
</dbReference>
<evidence type="ECO:0000313" key="7">
    <source>
        <dbReference type="Proteomes" id="UP001595965"/>
    </source>
</evidence>
<keyword evidence="7" id="KW-1185">Reference proteome</keyword>
<dbReference type="Gene3D" id="1.20.1080.10">
    <property type="entry name" value="Glycerol uptake facilitator protein"/>
    <property type="match status" value="1"/>
</dbReference>
<dbReference type="EMBL" id="JBHSEN010000001">
    <property type="protein sequence ID" value="MFC4429378.1"/>
    <property type="molecule type" value="Genomic_DNA"/>
</dbReference>
<comment type="subcellular location">
    <subcellularLocation>
        <location evidence="1">Membrane</location>
        <topology evidence="1">Multi-pass membrane protein</topology>
    </subcellularLocation>
</comment>
<reference evidence="7" key="1">
    <citation type="journal article" date="2019" name="Int. J. Syst. Evol. Microbiol.">
        <title>The Global Catalogue of Microorganisms (GCM) 10K type strain sequencing project: providing services to taxonomists for standard genome sequencing and annotation.</title>
        <authorList>
            <consortium name="The Broad Institute Genomics Platform"/>
            <consortium name="The Broad Institute Genome Sequencing Center for Infectious Disease"/>
            <person name="Wu L."/>
            <person name="Ma J."/>
        </authorList>
    </citation>
    <scope>NUCLEOTIDE SEQUENCE [LARGE SCALE GENOMIC DNA]</scope>
    <source>
        <strain evidence="7">CGMCC 1.12125</strain>
    </source>
</reference>
<comment type="caution">
    <text evidence="6">The sequence shown here is derived from an EMBL/GenBank/DDBJ whole genome shotgun (WGS) entry which is preliminary data.</text>
</comment>
<sequence length="278" mass="30467">MSEDRRRELGDNEFPVEQHLQEAFESTVKEGAERLHRSFRAVIITGLFGGMEVGLGVMAYLAVLHETDSHLLAGLAFSVGLIAVLLAHSELFTEDFLMPVVGLVTRQASIWKLAKLWVGTLVSNLAGGWIIMWLVTQAFPEWHALIAESAHHFVDAPFSLQTVCLALLGGSTMTLMTRMQKGATSEVVRVIAAVAGGFLLAGLQLFHSILDSLLIFGALQSGADISVWQWLGWFGYTLLFNIIGGIALVTALRIVRTKELVVHWRRTSPSDPDAPHGR</sequence>
<protein>
    <submittedName>
        <fullName evidence="6">Formate/nitrite transporter family protein</fullName>
    </submittedName>
</protein>
<evidence type="ECO:0000256" key="3">
    <source>
        <dbReference type="ARBA" id="ARBA00022989"/>
    </source>
</evidence>